<keyword evidence="4" id="KW-1185">Reference proteome</keyword>
<dbReference type="EMBL" id="CVMV01000016">
    <property type="protein sequence ID" value="CRG93470.1"/>
    <property type="molecule type" value="Genomic_DNA"/>
</dbReference>
<protein>
    <submittedName>
        <fullName evidence="3">Nucleoside transporter 2, putative</fullName>
    </submittedName>
</protein>
<feature type="transmembrane region" description="Helical" evidence="2">
    <location>
        <begin position="492"/>
        <end position="518"/>
    </location>
</feature>
<gene>
    <name evidence="3" type="ORF">PGAL8A_00117600</name>
</gene>
<accession>A0A1J1GM22</accession>
<evidence type="ECO:0000256" key="2">
    <source>
        <dbReference type="SAM" id="Phobius"/>
    </source>
</evidence>
<keyword evidence="2" id="KW-0472">Membrane</keyword>
<evidence type="ECO:0000313" key="3">
    <source>
        <dbReference type="EMBL" id="CRG93470.1"/>
    </source>
</evidence>
<feature type="transmembrane region" description="Helical" evidence="2">
    <location>
        <begin position="163"/>
        <end position="189"/>
    </location>
</feature>
<feature type="transmembrane region" description="Helical" evidence="2">
    <location>
        <begin position="68"/>
        <end position="90"/>
    </location>
</feature>
<comment type="caution">
    <text evidence="3">The sequence shown here is derived from an EMBL/GenBank/DDBJ whole genome shotgun (WGS) entry which is preliminary data.</text>
</comment>
<feature type="transmembrane region" description="Helical" evidence="2">
    <location>
        <begin position="196"/>
        <end position="217"/>
    </location>
</feature>
<feature type="compositionally biased region" description="Basic and acidic residues" evidence="1">
    <location>
        <begin position="9"/>
        <end position="21"/>
    </location>
</feature>
<feature type="transmembrane region" description="Helical" evidence="2">
    <location>
        <begin position="467"/>
        <end position="486"/>
    </location>
</feature>
<keyword evidence="2" id="KW-0812">Transmembrane</keyword>
<feature type="transmembrane region" description="Helical" evidence="2">
    <location>
        <begin position="110"/>
        <end position="130"/>
    </location>
</feature>
<organism evidence="3 4">
    <name type="scientific">Plasmodium gallinaceum</name>
    <dbReference type="NCBI Taxonomy" id="5849"/>
    <lineage>
        <taxon>Eukaryota</taxon>
        <taxon>Sar</taxon>
        <taxon>Alveolata</taxon>
        <taxon>Apicomplexa</taxon>
        <taxon>Aconoidasida</taxon>
        <taxon>Haemosporida</taxon>
        <taxon>Plasmodiidae</taxon>
        <taxon>Plasmodium</taxon>
        <taxon>Plasmodium (Haemamoeba)</taxon>
    </lineage>
</organism>
<proteinExistence type="predicted"/>
<feature type="transmembrane region" description="Helical" evidence="2">
    <location>
        <begin position="393"/>
        <end position="418"/>
    </location>
</feature>
<dbReference type="GeneID" id="39729701"/>
<dbReference type="OrthoDB" id="375960at2759"/>
<reference evidence="3" key="1">
    <citation type="submission" date="2015-04" db="EMBL/GenBank/DDBJ databases">
        <authorList>
            <consortium name="Pathogen Informatics"/>
        </authorList>
    </citation>
    <scope>NUCLEOTIDE SEQUENCE [LARGE SCALE GENOMIC DNA]</scope>
    <source>
        <strain evidence="3">8A</strain>
    </source>
</reference>
<feature type="transmembrane region" description="Helical" evidence="2">
    <location>
        <begin position="229"/>
        <end position="252"/>
    </location>
</feature>
<feature type="transmembrane region" description="Helical" evidence="2">
    <location>
        <begin position="137"/>
        <end position="157"/>
    </location>
</feature>
<name>A0A1J1GM22_PLAGA</name>
<dbReference type="Proteomes" id="UP000220797">
    <property type="component" value="Unassembled WGS sequence"/>
</dbReference>
<sequence>MNLLNNKGNDIEGDKKNKLDNENEENQLSKNNDESIFDKKCKQEILKEKKDEHKDINIHQKNSLNDDVIFSNVTLCLMGMSSVILYNYVLNTTPHIHAMLNKNIMISFTFFLYFFVLVIVSLVSSLLLEVKIITYDICFILSFVFQLIYPYIVKYYYDRTFFFYFLICCIGGICSILKTMIFSIASIVLNSSKVVCLSYGLTGIYSFFLTSLFYYFIIKVDKNVEKLQLSLFITSTINCMLILCSFICYSLLKRTKNFKKKFKIYTEERKHEKESEKFYYENILDQNTLDASYSISINVIKDVDNTDGKYYLTENENVNAGKKKKGEEKYTNNTDNQIKEKMTSNNVSFNKPVNNNKSNTISLATKNKFCNKLLLYKRNMRNFMKRAKHKTFLYRKAFISLFCVFYNIFLKVIVFPVVCPEIWTKNVDERYILIGIVQVADCVSRIFPTFAQSFPILKFFLLPQKKVLLYSFARTFLSLLCLIIPITKSHIFHNFIFKCLLIFANIYLNGWFVTLSFINIPSVLKSFNSLSNAAIVNSFGSTLLRVGLLAGYGASTIYKYFVTQFITYNS</sequence>
<dbReference type="VEuPathDB" id="PlasmoDB:PGAL8A_00117600"/>
<evidence type="ECO:0000256" key="1">
    <source>
        <dbReference type="SAM" id="MobiDB-lite"/>
    </source>
</evidence>
<feature type="region of interest" description="Disordered" evidence="1">
    <location>
        <begin position="1"/>
        <end position="31"/>
    </location>
</feature>
<dbReference type="OMA" id="RTYDICF"/>
<keyword evidence="2" id="KW-1133">Transmembrane helix</keyword>
<dbReference type="RefSeq" id="XP_028526292.1">
    <property type="nucleotide sequence ID" value="XM_028674599.1"/>
</dbReference>
<evidence type="ECO:0000313" key="4">
    <source>
        <dbReference type="Proteomes" id="UP000220797"/>
    </source>
</evidence>
<dbReference type="AlphaFoldDB" id="A0A1J1GM22"/>